<feature type="domain" description="EamA" evidence="9">
    <location>
        <begin position="52"/>
        <end position="177"/>
    </location>
</feature>
<dbReference type="PANTHER" id="PTHR42920">
    <property type="entry name" value="OS03G0707200 PROTEIN-RELATED"/>
    <property type="match status" value="1"/>
</dbReference>
<feature type="region of interest" description="Disordered" evidence="7">
    <location>
        <begin position="1"/>
        <end position="44"/>
    </location>
</feature>
<proteinExistence type="inferred from homology"/>
<dbReference type="InterPro" id="IPR000620">
    <property type="entry name" value="EamA_dom"/>
</dbReference>
<evidence type="ECO:0000256" key="7">
    <source>
        <dbReference type="SAM" id="MobiDB-lite"/>
    </source>
</evidence>
<reference evidence="10 11" key="1">
    <citation type="submission" date="2019-06" db="EMBL/GenBank/DDBJ databases">
        <title>Sequencing the genomes of 1000 actinobacteria strains.</title>
        <authorList>
            <person name="Klenk H.-P."/>
        </authorList>
    </citation>
    <scope>NUCLEOTIDE SEQUENCE [LARGE SCALE GENOMIC DNA]</scope>
    <source>
        <strain evidence="10 11">DSM 21776</strain>
    </source>
</reference>
<evidence type="ECO:0000259" key="9">
    <source>
        <dbReference type="Pfam" id="PF00892"/>
    </source>
</evidence>
<feature type="transmembrane region" description="Helical" evidence="8">
    <location>
        <begin position="74"/>
        <end position="94"/>
    </location>
</feature>
<organism evidence="10 11">
    <name type="scientific">Humibacillus xanthopallidus</name>
    <dbReference type="NCBI Taxonomy" id="412689"/>
    <lineage>
        <taxon>Bacteria</taxon>
        <taxon>Bacillati</taxon>
        <taxon>Actinomycetota</taxon>
        <taxon>Actinomycetes</taxon>
        <taxon>Micrococcales</taxon>
        <taxon>Intrasporangiaceae</taxon>
        <taxon>Humibacillus</taxon>
    </lineage>
</organism>
<evidence type="ECO:0000313" key="11">
    <source>
        <dbReference type="Proteomes" id="UP000320085"/>
    </source>
</evidence>
<name>A0A543PYC3_9MICO</name>
<comment type="similarity">
    <text evidence="2">Belongs to the EamA transporter family.</text>
</comment>
<keyword evidence="5 8" id="KW-1133">Transmembrane helix</keyword>
<keyword evidence="6 8" id="KW-0472">Membrane</keyword>
<feature type="transmembrane region" description="Helical" evidence="8">
    <location>
        <begin position="106"/>
        <end position="123"/>
    </location>
</feature>
<gene>
    <name evidence="10" type="ORF">FHX52_2198</name>
</gene>
<feature type="transmembrane region" description="Helical" evidence="8">
    <location>
        <begin position="215"/>
        <end position="236"/>
    </location>
</feature>
<evidence type="ECO:0000313" key="10">
    <source>
        <dbReference type="EMBL" id="TQN49040.1"/>
    </source>
</evidence>
<evidence type="ECO:0000256" key="2">
    <source>
        <dbReference type="ARBA" id="ARBA00007362"/>
    </source>
</evidence>
<evidence type="ECO:0000256" key="8">
    <source>
        <dbReference type="SAM" id="Phobius"/>
    </source>
</evidence>
<dbReference type="InterPro" id="IPR037185">
    <property type="entry name" value="EmrE-like"/>
</dbReference>
<sequence length="338" mass="34375">MAEDTQPIAQPIPQPIPSPEAHRMSGAPTQDHTDPTRHPEPARRAAVPATAALLAATAVWGSTFVVTKDSVDELAPASFLTWRFGIAAAALLLVRPTTLRDLARTDLWRASGLGVFLAAGFLLQTTGLLHTLAGVSGFLTGAAVILTPLVAALLFSERVGRSGWLAVGLSALGLAALTGGVSAPSALGALLTLGGAAFFALHITGLSQWASRENAYALTAVSVTTAALLCALVAGLTGGVTAPATSSTWSAVVYLGVVATCIGFGVQAWAQSALSATTAAVVMTMEPVFAAGLAFALGERGIGPWGWVGGMLVVAGMAFSELGPRRCCDAMSPRIECC</sequence>
<feature type="compositionally biased region" description="Basic and acidic residues" evidence="7">
    <location>
        <begin position="31"/>
        <end position="43"/>
    </location>
</feature>
<dbReference type="SUPFAM" id="SSF103481">
    <property type="entry name" value="Multidrug resistance efflux transporter EmrE"/>
    <property type="match status" value="2"/>
</dbReference>
<feature type="transmembrane region" description="Helical" evidence="8">
    <location>
        <begin position="45"/>
        <end position="62"/>
    </location>
</feature>
<feature type="domain" description="EamA" evidence="9">
    <location>
        <begin position="187"/>
        <end position="319"/>
    </location>
</feature>
<feature type="transmembrane region" description="Helical" evidence="8">
    <location>
        <begin position="248"/>
        <end position="266"/>
    </location>
</feature>
<dbReference type="AlphaFoldDB" id="A0A543PYC3"/>
<evidence type="ECO:0000256" key="5">
    <source>
        <dbReference type="ARBA" id="ARBA00022989"/>
    </source>
</evidence>
<dbReference type="EMBL" id="VFQF01000001">
    <property type="protein sequence ID" value="TQN49040.1"/>
    <property type="molecule type" value="Genomic_DNA"/>
</dbReference>
<comment type="subcellular location">
    <subcellularLocation>
        <location evidence="1">Cell membrane</location>
        <topology evidence="1">Multi-pass membrane protein</topology>
    </subcellularLocation>
</comment>
<dbReference type="Pfam" id="PF00892">
    <property type="entry name" value="EamA"/>
    <property type="match status" value="2"/>
</dbReference>
<dbReference type="PANTHER" id="PTHR42920:SF5">
    <property type="entry name" value="EAMA DOMAIN-CONTAINING PROTEIN"/>
    <property type="match status" value="1"/>
</dbReference>
<feature type="transmembrane region" description="Helical" evidence="8">
    <location>
        <begin position="162"/>
        <end position="180"/>
    </location>
</feature>
<keyword evidence="4 8" id="KW-0812">Transmembrane</keyword>
<evidence type="ECO:0000256" key="3">
    <source>
        <dbReference type="ARBA" id="ARBA00022475"/>
    </source>
</evidence>
<evidence type="ECO:0000256" key="4">
    <source>
        <dbReference type="ARBA" id="ARBA00022692"/>
    </source>
</evidence>
<feature type="transmembrane region" description="Helical" evidence="8">
    <location>
        <begin position="135"/>
        <end position="155"/>
    </location>
</feature>
<feature type="transmembrane region" description="Helical" evidence="8">
    <location>
        <begin position="273"/>
        <end position="298"/>
    </location>
</feature>
<keyword evidence="3" id="KW-1003">Cell membrane</keyword>
<evidence type="ECO:0000256" key="1">
    <source>
        <dbReference type="ARBA" id="ARBA00004651"/>
    </source>
</evidence>
<dbReference type="OrthoDB" id="4865265at2"/>
<dbReference type="Proteomes" id="UP000320085">
    <property type="component" value="Unassembled WGS sequence"/>
</dbReference>
<dbReference type="GO" id="GO:0005886">
    <property type="term" value="C:plasma membrane"/>
    <property type="evidence" value="ECO:0007669"/>
    <property type="project" value="UniProtKB-SubCell"/>
</dbReference>
<accession>A0A543PYC3</accession>
<evidence type="ECO:0000256" key="6">
    <source>
        <dbReference type="ARBA" id="ARBA00023136"/>
    </source>
</evidence>
<dbReference type="InterPro" id="IPR051258">
    <property type="entry name" value="Diverse_Substrate_Transporter"/>
</dbReference>
<feature type="transmembrane region" description="Helical" evidence="8">
    <location>
        <begin position="186"/>
        <end position="203"/>
    </location>
</feature>
<comment type="caution">
    <text evidence="10">The sequence shown here is derived from an EMBL/GenBank/DDBJ whole genome shotgun (WGS) entry which is preliminary data.</text>
</comment>
<protein>
    <submittedName>
        <fullName evidence="10">Drug/metabolite transporter (DMT)-like permease</fullName>
    </submittedName>
</protein>
<feature type="transmembrane region" description="Helical" evidence="8">
    <location>
        <begin position="304"/>
        <end position="324"/>
    </location>
</feature>